<sequence length="1495" mass="164633">MVVEGTPLSNGDNSHDDQMQGRLNQQSHPQQASSSVHGQPNNLVRPRSVDDLLNGSKLSAEISGSGSKNDPQEAALDDLAESEVFVGSEDEEEDEHLRSESQPTSLTISYHDEPRLPLHAVKEEVEAEEAEEAAMSLQMSTQSPSTHSITSISVPSTADLSLGISTNPQISNRMTGVLSTHPIMSQINPMNSMNSLNLLNNEITRLSQDSMINMSHSVEVSTIADINGKIRFGSNVINKMSKSVDILEDDPCDQVDSHVTLTNDAYIDNVPYTAPIGSNGIVQQEVDLTDGIPSLGDLSCSGVDEGVNLDHSPFSEGSPLSHSLASSVASNMSMDDTLSSRTDTSSFTDTQDTVVAIVQKIPCSRLTHKEPQSRISPRTGKPNNGKSSQTNSGNKSYYLSEPSPRTPECRRRGTGVASPRLDVNNKKIGTNSSRNSPRVSDKSIKTEEKKKLMKVPVHDRRNYRNNGTMGTTVASRSKVTDVDLTRKSRFDSKYDTKDSQLSEPKYGTSERKKKERTCKEYDFDNSTLGRRKKIQEKEPGSEIPRIWQSNDNKEIEKYGTLGRRKKVREAGDGREETQNGLTKENKETLDTYATLPRRKAKEMTARWREQNLQSHPEIHPTVPHINIQSSESSNRPLRRSRSIGKGESSRSISSYTNSNSSNFIRCTSRPSPRLSQINSPVASPRPAIATQTPRKERTIICLETAIQTALLGHEVAAAMRALARVRSQDERIDSRHKTEIVRDYPLPLPPKPKPTHCDAQLQVDVGWGVCSCGSRREAARSAESEELQRQLKEERHAKDEVQGELDRTSQKIKDMLNSMEGVEKEFNQRCDSLVVLESQLQHSTQHNSRLQDRLSQYEDYAITMRKDLASCQEHEQQLQQQVTELESESRELAEFMGSEKEALTECLREAEGETGRLRQLCEDRDTQIEHREQEAAVLARLAEERRSEIETLTGELSSLQGRTRDLMVCQGAQVSSAAVTLSNLAIRLQALTSRLVHDYSVTEEDLQNIVTPSESDSSASSSATTSPEHKTSPFVTRSLLGTLTGRGSSPRKSPASFIHALLHALRGGPHSTILPFRQVNERNQSNDGTESGDLATEGSSSEGSVSLVDQVSEVDVLLSRFLKVCCVLKNDSDSVLNEVQEENERLTQEVRSQQQLIEQEQSDYELLNRANTRAQRQLSGLARDKDKGSRGDVRRSQSMDCDSSMHDSGDLPNKMWSGRQYEVGSEKTSPGFQQQDEVSDIKAEGTSIPSVISSNPNLLLNALQTLDAMPKVMSSEPSLKNLYTSLNAHNATSQLSNGTQSRDAVKQNGTQPNLCSSNNGASISENYSNFTGNGIENSNSIANQVVSQNEAEVNGSSNLNVLSDSVNETCNNDHSNDNNSLPELGPTPSLNSLPAREELFDLNANPPSYLQSSNTDHRQALPLSLPGILEGHVMHSPSKKISPNGITSPHSPRVQKSPMSSTCSPHTSPMSDHVVMMMPGVMSPLPILVQTETHL</sequence>
<evidence type="ECO:0000313" key="3">
    <source>
        <dbReference type="EMBL" id="LAC22853.1"/>
    </source>
</evidence>
<proteinExistence type="evidence at transcript level"/>
<dbReference type="PANTHER" id="PTHR34360:SF1">
    <property type="entry name" value="OS08G0519400 PROTEIN"/>
    <property type="match status" value="1"/>
</dbReference>
<feature type="region of interest" description="Disordered" evidence="2">
    <location>
        <begin position="1175"/>
        <end position="1216"/>
    </location>
</feature>
<feature type="region of interest" description="Disordered" evidence="2">
    <location>
        <begin position="1007"/>
        <end position="1051"/>
    </location>
</feature>
<feature type="region of interest" description="Disordered" evidence="2">
    <location>
        <begin position="1082"/>
        <end position="1106"/>
    </location>
</feature>
<feature type="compositionally biased region" description="Polar residues" evidence="2">
    <location>
        <begin position="21"/>
        <end position="42"/>
    </location>
</feature>
<name>A0A6A7FXI8_9CRUS</name>
<feature type="region of interest" description="Disordered" evidence="2">
    <location>
        <begin position="1"/>
        <end position="76"/>
    </location>
</feature>
<feature type="compositionally biased region" description="Polar residues" evidence="2">
    <location>
        <begin position="1368"/>
        <end position="1381"/>
    </location>
</feature>
<feature type="region of interest" description="Disordered" evidence="2">
    <location>
        <begin position="491"/>
        <end position="513"/>
    </location>
</feature>
<feature type="region of interest" description="Disordered" evidence="2">
    <location>
        <begin position="565"/>
        <end position="692"/>
    </location>
</feature>
<feature type="compositionally biased region" description="Polar residues" evidence="2">
    <location>
        <begin position="1033"/>
        <end position="1051"/>
    </location>
</feature>
<feature type="compositionally biased region" description="Polar residues" evidence="2">
    <location>
        <begin position="1439"/>
        <end position="1450"/>
    </location>
</feature>
<feature type="region of interest" description="Disordered" evidence="2">
    <location>
        <begin position="1293"/>
        <end position="1320"/>
    </location>
</feature>
<feature type="compositionally biased region" description="Basic and acidic residues" evidence="2">
    <location>
        <begin position="439"/>
        <end position="449"/>
    </location>
</feature>
<feature type="region of interest" description="Disordered" evidence="2">
    <location>
        <begin position="781"/>
        <end position="806"/>
    </location>
</feature>
<feature type="region of interest" description="Disordered" evidence="2">
    <location>
        <begin position="309"/>
        <end position="328"/>
    </location>
</feature>
<feature type="compositionally biased region" description="Polar residues" evidence="2">
    <location>
        <begin position="318"/>
        <end position="328"/>
    </location>
</feature>
<feature type="compositionally biased region" description="Low complexity" evidence="2">
    <location>
        <begin position="1012"/>
        <end position="1026"/>
    </location>
</feature>
<dbReference type="PANTHER" id="PTHR34360">
    <property type="entry name" value="OS08G0519400 PROTEIN"/>
    <property type="match status" value="1"/>
</dbReference>
<organism evidence="3">
    <name type="scientific">Hirondellea gigas</name>
    <dbReference type="NCBI Taxonomy" id="1518452"/>
    <lineage>
        <taxon>Eukaryota</taxon>
        <taxon>Metazoa</taxon>
        <taxon>Ecdysozoa</taxon>
        <taxon>Arthropoda</taxon>
        <taxon>Crustacea</taxon>
        <taxon>Multicrustacea</taxon>
        <taxon>Malacostraca</taxon>
        <taxon>Eumalacostraca</taxon>
        <taxon>Peracarida</taxon>
        <taxon>Amphipoda</taxon>
        <taxon>Amphilochidea</taxon>
        <taxon>Lysianassida</taxon>
        <taxon>Lysianassidira</taxon>
        <taxon>Lysianassoidea</taxon>
        <taxon>Lysianassidae</taxon>
        <taxon>Hirondellea</taxon>
    </lineage>
</organism>
<protein>
    <submittedName>
        <fullName evidence="3">Dentin sialophosphoprotein-like</fullName>
    </submittedName>
</protein>
<feature type="compositionally biased region" description="Polar residues" evidence="2">
    <location>
        <begin position="373"/>
        <end position="397"/>
    </location>
</feature>
<feature type="compositionally biased region" description="Basic and acidic residues" evidence="2">
    <location>
        <begin position="568"/>
        <end position="589"/>
    </location>
</feature>
<feature type="compositionally biased region" description="Polar residues" evidence="2">
    <location>
        <begin position="626"/>
        <end position="635"/>
    </location>
</feature>
<feature type="compositionally biased region" description="Low complexity" evidence="2">
    <location>
        <begin position="649"/>
        <end position="662"/>
    </location>
</feature>
<feature type="region of interest" description="Disordered" evidence="2">
    <location>
        <begin position="1367"/>
        <end position="1393"/>
    </location>
</feature>
<feature type="coiled-coil region" evidence="1">
    <location>
        <begin position="868"/>
        <end position="895"/>
    </location>
</feature>
<evidence type="ECO:0000256" key="2">
    <source>
        <dbReference type="SAM" id="MobiDB-lite"/>
    </source>
</evidence>
<feature type="compositionally biased region" description="Low complexity" evidence="2">
    <location>
        <begin position="1097"/>
        <end position="1106"/>
    </location>
</feature>
<feature type="region of interest" description="Disordered" evidence="2">
    <location>
        <begin position="365"/>
        <end position="449"/>
    </location>
</feature>
<feature type="compositionally biased region" description="Polar residues" evidence="2">
    <location>
        <begin position="427"/>
        <end position="438"/>
    </location>
</feature>
<feature type="compositionally biased region" description="Basic and acidic residues" evidence="2">
    <location>
        <begin position="1182"/>
        <end position="1209"/>
    </location>
</feature>
<feature type="region of interest" description="Disordered" evidence="2">
    <location>
        <begin position="1433"/>
        <end position="1471"/>
    </location>
</feature>
<feature type="compositionally biased region" description="Polar residues" evidence="2">
    <location>
        <begin position="663"/>
        <end position="681"/>
    </location>
</feature>
<dbReference type="EMBL" id="IACT01003620">
    <property type="protein sequence ID" value="LAC22853.1"/>
    <property type="molecule type" value="mRNA"/>
</dbReference>
<keyword evidence="1" id="KW-0175">Coiled coil</keyword>
<feature type="compositionally biased region" description="Polar residues" evidence="2">
    <location>
        <begin position="1457"/>
        <end position="1470"/>
    </location>
</feature>
<reference evidence="3" key="1">
    <citation type="submission" date="2017-11" db="EMBL/GenBank/DDBJ databases">
        <title>The sensing device of the deep-sea amphipod.</title>
        <authorList>
            <person name="Kobayashi H."/>
            <person name="Nagahama T."/>
            <person name="Arai W."/>
            <person name="Sasagawa Y."/>
            <person name="Umeda M."/>
            <person name="Hayashi T."/>
            <person name="Nikaido I."/>
            <person name="Watanabe H."/>
            <person name="Oguri K."/>
            <person name="Kitazato H."/>
            <person name="Fujioka K."/>
            <person name="Kido Y."/>
            <person name="Takami H."/>
        </authorList>
    </citation>
    <scope>NUCLEOTIDE SEQUENCE</scope>
    <source>
        <tissue evidence="3">Whole body</tissue>
    </source>
</reference>
<evidence type="ECO:0000256" key="1">
    <source>
        <dbReference type="SAM" id="Coils"/>
    </source>
</evidence>
<feature type="compositionally biased region" description="Basic and acidic residues" evidence="2">
    <location>
        <begin position="491"/>
        <end position="500"/>
    </location>
</feature>
<accession>A0A6A7FXI8</accession>